<evidence type="ECO:0000313" key="2">
    <source>
        <dbReference type="EMBL" id="SDM88001.1"/>
    </source>
</evidence>
<gene>
    <name evidence="2" type="ORF">SAMN05660860_03315</name>
</gene>
<feature type="signal peptide" evidence="1">
    <location>
        <begin position="1"/>
        <end position="22"/>
    </location>
</feature>
<feature type="chain" id="PRO_5010197910" evidence="1">
    <location>
        <begin position="23"/>
        <end position="491"/>
    </location>
</feature>
<proteinExistence type="predicted"/>
<protein>
    <submittedName>
        <fullName evidence="2">Uncharacterized protein</fullName>
    </submittedName>
</protein>
<keyword evidence="1" id="KW-0732">Signal</keyword>
<dbReference type="RefSeq" id="WP_139172198.1">
    <property type="nucleotide sequence ID" value="NZ_FNGU01000012.1"/>
</dbReference>
<organism evidence="2 3">
    <name type="scientific">Geoalkalibacter ferrihydriticus</name>
    <dbReference type="NCBI Taxonomy" id="392333"/>
    <lineage>
        <taxon>Bacteria</taxon>
        <taxon>Pseudomonadati</taxon>
        <taxon>Thermodesulfobacteriota</taxon>
        <taxon>Desulfuromonadia</taxon>
        <taxon>Desulfuromonadales</taxon>
        <taxon>Geoalkalibacteraceae</taxon>
        <taxon>Geoalkalibacter</taxon>
    </lineage>
</organism>
<evidence type="ECO:0000313" key="3">
    <source>
        <dbReference type="Proteomes" id="UP000182146"/>
    </source>
</evidence>
<dbReference type="STRING" id="392333.SAMN05660860_03315"/>
<accession>A0A1G9WUM8</accession>
<dbReference type="AlphaFoldDB" id="A0A1G9WUM8"/>
<evidence type="ECO:0000256" key="1">
    <source>
        <dbReference type="SAM" id="SignalP"/>
    </source>
</evidence>
<dbReference type="Proteomes" id="UP000182146">
    <property type="component" value="Unassembled WGS sequence"/>
</dbReference>
<reference evidence="2 3" key="1">
    <citation type="submission" date="2016-10" db="EMBL/GenBank/DDBJ databases">
        <authorList>
            <person name="de Groot N.N."/>
        </authorList>
    </citation>
    <scope>NUCLEOTIDE SEQUENCE [LARGE SCALE GENOMIC DNA]</scope>
    <source>
        <strain evidence="2 3">DSM 17813</strain>
    </source>
</reference>
<name>A0A1G9WUM8_9BACT</name>
<sequence>MINKFLSICTLGLFLFGSAAWADDFWVGTLNGGGESVENVLNFDWASSGSGVAENVGPVAGPLEIGDVITFRYQSFLTHLNDQTGQPLILSGLSIDFEFTLVAEIEEIVVGLEELGSSTVAIFETLPGGQFYIYYDEKNNANISQGYGFDDGVVIASGVIIAGQESVFSFNSSTNIGLGASVIYGDITYVNSEFIDPSANIVGWRFEGTQHYPPIESDTTAFFVSTPGEGNLDEYIVQATDLVLKVDGSSKFLVAQQDVGPCRVTGGGHSTSGEAPDGEWDETFAEVKTTGNPNWYNTYQFGGQAGANTAMQPQPKGQWTHHQQKGPDGSFTFHAGTASAPPGTEITLIECSDPGNCLPARPAEFKQIDFNGVGTFRNIRSAPPSLAHVIPNETYHYFEVHIEDLGEPGRAGKQPDINDALCPPEGSPGEVANCGCPDFYRITIYEGVYPEYDPVTGKVTNLNKTDVIYDVYGYLTGGNLQIHPPTGFDMQ</sequence>
<dbReference type="OrthoDB" id="5619324at2"/>
<dbReference type="EMBL" id="FNGU01000012">
    <property type="protein sequence ID" value="SDM88001.1"/>
    <property type="molecule type" value="Genomic_DNA"/>
</dbReference>